<dbReference type="EMBL" id="JANBVN010000064">
    <property type="protein sequence ID" value="KAJ9151505.1"/>
    <property type="molecule type" value="Genomic_DNA"/>
</dbReference>
<protein>
    <submittedName>
        <fullName evidence="3">HET-domain-containing protein</fullName>
    </submittedName>
</protein>
<keyword evidence="4" id="KW-1185">Reference proteome</keyword>
<sequence>MGIHTHGVPPKQGSDLPNQRKSHEEGDDGIEQCGPWETPKYAALAPGKTIRLLTLHPGQDGEPLELSLSDSNLSEDQDALPFSALSYVWGDPEELLPAVCDGRTIGITKNLSDCLHSIRLTDAARLLWIDAICINQQDLEERSAQVGIMGEIYARAEKVLIWLGQGNDDTKLGVFALESMAKAWKPPPDQAVSFTTVLEFARASRIRHLHYWALGRQQYIRSVSDSPWFTRAWTFQEVGLSSDAEVWIGRHKLPFRTLVYAWLLSLHENFERTIFLNGYGRTTETGRTCMHAMFAYWYLQNHGTAEEVKQWCQLHRLLRLRQLHEATDPRDLIFSLLSLSHSDDADPFKADYRMPVEDVFAKFAAKAITESGDLSLLSECERHGSDSTLPSWVPDWKCPPTTNPLNSLLSSAWREYNASKDRPDAHNLDKIDISDGKTLRITATHIDTVKESHSLAFRMLQLPAEMRSLDWSETTKALWYFIRTRLERDYDSAYAPTNEPTIVALLRTLSADNFPTSPALKPDEAAHRFPLHYSLMRHPRWLTLRGHLLRKLRVWDYHVPETHGMKIGNSPDATKHAVRAASGPPPLLPYLPAFLRRVITGYSPSVGKSPYIGPIQRGNGSISPRALNNFYVDMLRTRMRRHWFSYVPYLTPWLREKAKVLYKTMGYGQLDLRRSELLLEIMANVEKATEGRKLIVTEKRYLGLGSLDVQPGDRVSLLGRSPVPYLLRPCENEAGTYKLVGECYVHGIMDGELWRAGSEKEDAMDFRGTGGSSLEVVEVDLV</sequence>
<dbReference type="Proteomes" id="UP001174691">
    <property type="component" value="Unassembled WGS sequence"/>
</dbReference>
<dbReference type="Pfam" id="PF06985">
    <property type="entry name" value="HET"/>
    <property type="match status" value="1"/>
</dbReference>
<dbReference type="Pfam" id="PF26639">
    <property type="entry name" value="Het-6_barrel"/>
    <property type="match status" value="1"/>
</dbReference>
<gene>
    <name evidence="3" type="ORF">NKR19_g4912</name>
</gene>
<dbReference type="PANTHER" id="PTHR24148:SF64">
    <property type="entry name" value="HETEROKARYON INCOMPATIBILITY DOMAIN-CONTAINING PROTEIN"/>
    <property type="match status" value="1"/>
</dbReference>
<dbReference type="PANTHER" id="PTHR24148">
    <property type="entry name" value="ANKYRIN REPEAT DOMAIN-CONTAINING PROTEIN 39 HOMOLOG-RELATED"/>
    <property type="match status" value="1"/>
</dbReference>
<dbReference type="InterPro" id="IPR052895">
    <property type="entry name" value="HetReg/Transcr_Mod"/>
</dbReference>
<feature type="domain" description="Heterokaryon incompatibility" evidence="2">
    <location>
        <begin position="82"/>
        <end position="237"/>
    </location>
</feature>
<evidence type="ECO:0000259" key="2">
    <source>
        <dbReference type="Pfam" id="PF06985"/>
    </source>
</evidence>
<feature type="region of interest" description="Disordered" evidence="1">
    <location>
        <begin position="1"/>
        <end position="38"/>
    </location>
</feature>
<name>A0AA38S8R7_9PEZI</name>
<dbReference type="AlphaFoldDB" id="A0AA38S8R7"/>
<comment type="caution">
    <text evidence="3">The sequence shown here is derived from an EMBL/GenBank/DDBJ whole genome shotgun (WGS) entry which is preliminary data.</text>
</comment>
<accession>A0AA38S8R7</accession>
<evidence type="ECO:0000313" key="4">
    <source>
        <dbReference type="Proteomes" id="UP001174691"/>
    </source>
</evidence>
<proteinExistence type="predicted"/>
<dbReference type="InterPro" id="IPR010730">
    <property type="entry name" value="HET"/>
</dbReference>
<organism evidence="3 4">
    <name type="scientific">Coniochaeta hoffmannii</name>
    <dbReference type="NCBI Taxonomy" id="91930"/>
    <lineage>
        <taxon>Eukaryota</taxon>
        <taxon>Fungi</taxon>
        <taxon>Dikarya</taxon>
        <taxon>Ascomycota</taxon>
        <taxon>Pezizomycotina</taxon>
        <taxon>Sordariomycetes</taxon>
        <taxon>Sordariomycetidae</taxon>
        <taxon>Coniochaetales</taxon>
        <taxon>Coniochaetaceae</taxon>
        <taxon>Coniochaeta</taxon>
    </lineage>
</organism>
<evidence type="ECO:0000313" key="3">
    <source>
        <dbReference type="EMBL" id="KAJ9151505.1"/>
    </source>
</evidence>
<evidence type="ECO:0000256" key="1">
    <source>
        <dbReference type="SAM" id="MobiDB-lite"/>
    </source>
</evidence>
<reference evidence="3" key="1">
    <citation type="submission" date="2022-07" db="EMBL/GenBank/DDBJ databases">
        <title>Fungi with potential for degradation of polypropylene.</title>
        <authorList>
            <person name="Gostincar C."/>
        </authorList>
    </citation>
    <scope>NUCLEOTIDE SEQUENCE</scope>
    <source>
        <strain evidence="3">EXF-13287</strain>
    </source>
</reference>